<dbReference type="GO" id="GO:0003677">
    <property type="term" value="F:DNA binding"/>
    <property type="evidence" value="ECO:0007669"/>
    <property type="project" value="UniProtKB-KW"/>
</dbReference>
<comment type="similarity">
    <text evidence="1">Belongs to the transposase 7 family.</text>
</comment>
<name>A0A6B3BPF5_9ACTN</name>
<feature type="domain" description="DUF4158" evidence="7">
    <location>
        <begin position="4"/>
        <end position="155"/>
    </location>
</feature>
<organism evidence="8">
    <name type="scientific">Streptomyces sp. SID12501</name>
    <dbReference type="NCBI Taxonomy" id="2706042"/>
    <lineage>
        <taxon>Bacteria</taxon>
        <taxon>Bacillati</taxon>
        <taxon>Actinomycetota</taxon>
        <taxon>Actinomycetes</taxon>
        <taxon>Kitasatosporales</taxon>
        <taxon>Streptomycetaceae</taxon>
        <taxon>Streptomyces</taxon>
    </lineage>
</organism>
<evidence type="ECO:0000256" key="4">
    <source>
        <dbReference type="ARBA" id="ARBA00023172"/>
    </source>
</evidence>
<dbReference type="GO" id="GO:0004803">
    <property type="term" value="F:transposase activity"/>
    <property type="evidence" value="ECO:0007669"/>
    <property type="project" value="InterPro"/>
</dbReference>
<feature type="domain" description="Tn3 transposase DDE" evidence="6">
    <location>
        <begin position="591"/>
        <end position="981"/>
    </location>
</feature>
<evidence type="ECO:0000256" key="5">
    <source>
        <dbReference type="SAM" id="MobiDB-lite"/>
    </source>
</evidence>
<evidence type="ECO:0000256" key="1">
    <source>
        <dbReference type="ARBA" id="ARBA00009402"/>
    </source>
</evidence>
<dbReference type="AlphaFoldDB" id="A0A6B3BPF5"/>
<comment type="caution">
    <text evidence="8">The sequence shown here is derived from an EMBL/GenBank/DDBJ whole genome shotgun (WGS) entry which is preliminary data.</text>
</comment>
<keyword evidence="3" id="KW-0238">DNA-binding</keyword>
<dbReference type="Pfam" id="PF01526">
    <property type="entry name" value="DDE_Tnp_Tn3"/>
    <property type="match status" value="1"/>
</dbReference>
<keyword evidence="4" id="KW-0233">DNA recombination</keyword>
<dbReference type="InterPro" id="IPR002513">
    <property type="entry name" value="Tn3_Tnp_DDE_dom"/>
</dbReference>
<dbReference type="Pfam" id="PF13700">
    <property type="entry name" value="DUF4158"/>
    <property type="match status" value="1"/>
</dbReference>
<protein>
    <submittedName>
        <fullName evidence="8">Tn3 family transposase</fullName>
    </submittedName>
</protein>
<dbReference type="EMBL" id="JAAGLU010000007">
    <property type="protein sequence ID" value="NEC86237.1"/>
    <property type="molecule type" value="Genomic_DNA"/>
</dbReference>
<dbReference type="InterPro" id="IPR047653">
    <property type="entry name" value="Tn3-like_transpos"/>
</dbReference>
<sequence>MRQDWEPEDLIEVWTLLEDDMKKVRNKSGATRLGFALLLKFFEVEARFPESAKEMPPAAVEYVAQQVKVPAGAWADYDWQGDRIKRHRKEIREAYGFRANTEEDQERLAEWLAAELCPVELSRERLAAAVVVARCRNDHIEPPAPGRVGRLVGKAVTDFEARFCRSRVERISHATRSRLEDLVAGSEDETGEGADGEGAVSGGGRSHFAELKADPGAPGLESLLAEVNKLQRVRRLELPADLFADVSEKVVDAWRARASKEYPANLERMKPARRLTLLAALCHVRQTEITDSLVDLFIQLVLKINTRAERKVDKELNAELKKVRGKEGMLLRVAEAALSEPSGTVRRVIYPVVGGEKTLKALAAEAAANEARYKARVRAVLRSSYSAHWRRMLSPLLGALELKCNNTAYRPVMDAIDLLQRYLEQPLREGAFFDPAESVPLAGVVPEHWRAAVVDDKGRVERIPYELCVLVALRDAVRRREIWVVGANRWRDPEDELPADFEDNRDVHYAALGQPQDAGEFIAALQGKLRTSLDRFEQALAEGTTGGVAIVKKHGEPWIRVSPRGKQEEPENLVAIKGEIERRWGTIDLLDILKYAEFDTDFIAEFTSVATREMLSKDVLRRRLLLVLFGLGTNMGIKRVAVTGKHGESEATLRRVRHLFVNRANMRAALRKLVNATFAVRDEMWWGTGTACASDSRKFGAWSSNLMTEWHQRYRGPGVMIYWHVERKSVCIYSQLRSCSASEVASMIEGVLRHCTDMVVDRQYTDTHGASIVGFAFAHMLDFKLMPRLKNIGSARLYRPAAGQDDQWPNLGPVLSTKTIDWDLIAQQYDQIVKYTTALRLGTAEAEQVLRRFTRGGPKHPTYRAIEELGRAVRTSFVCDYLADVEMRQEIHEGLQVVENWNSANKDLFYGKDGDLAGADKESQEVSMLALHLLQSALVHVNTLLVQEVLADPKWADKLTDADRRALSPLFWTHVNPYGRFELDMSSHLDIARPTIPSPRTSPVIEEAAGAVAQPGE</sequence>
<evidence type="ECO:0000313" key="8">
    <source>
        <dbReference type="EMBL" id="NEC86237.1"/>
    </source>
</evidence>
<feature type="region of interest" description="Disordered" evidence="5">
    <location>
        <begin position="182"/>
        <end position="207"/>
    </location>
</feature>
<gene>
    <name evidence="8" type="ORF">G3I71_10465</name>
</gene>
<dbReference type="RefSeq" id="WP_164313683.1">
    <property type="nucleotide sequence ID" value="NZ_JAAGLU010000007.1"/>
</dbReference>
<reference evidence="8" key="1">
    <citation type="submission" date="2020-01" db="EMBL/GenBank/DDBJ databases">
        <title>Insect and environment-associated Actinomycetes.</title>
        <authorList>
            <person name="Currrie C."/>
            <person name="Chevrette M."/>
            <person name="Carlson C."/>
            <person name="Stubbendieck R."/>
            <person name="Wendt-Pienkowski E."/>
        </authorList>
    </citation>
    <scope>NUCLEOTIDE SEQUENCE</scope>
    <source>
        <strain evidence="8">SID12501</strain>
    </source>
</reference>
<evidence type="ECO:0000256" key="2">
    <source>
        <dbReference type="ARBA" id="ARBA00022578"/>
    </source>
</evidence>
<proteinExistence type="inferred from homology"/>
<dbReference type="GO" id="GO:0006313">
    <property type="term" value="P:DNA transposition"/>
    <property type="evidence" value="ECO:0007669"/>
    <property type="project" value="InterPro"/>
</dbReference>
<dbReference type="InterPro" id="IPR025296">
    <property type="entry name" value="DUF4158"/>
</dbReference>
<feature type="compositionally biased region" description="Acidic residues" evidence="5">
    <location>
        <begin position="186"/>
        <end position="195"/>
    </location>
</feature>
<evidence type="ECO:0000259" key="6">
    <source>
        <dbReference type="Pfam" id="PF01526"/>
    </source>
</evidence>
<evidence type="ECO:0000259" key="7">
    <source>
        <dbReference type="Pfam" id="PF13700"/>
    </source>
</evidence>
<accession>A0A6B3BPF5</accession>
<keyword evidence="2" id="KW-0815">Transposition</keyword>
<evidence type="ECO:0000256" key="3">
    <source>
        <dbReference type="ARBA" id="ARBA00023125"/>
    </source>
</evidence>
<dbReference type="NCBIfam" id="NF033527">
    <property type="entry name" value="transpos_Tn3"/>
    <property type="match status" value="1"/>
</dbReference>